<dbReference type="AlphaFoldDB" id="A0A1T3IA70"/>
<keyword evidence="3" id="KW-1185">Reference proteome</keyword>
<dbReference type="Proteomes" id="UP000188947">
    <property type="component" value="Unassembled WGS sequence"/>
</dbReference>
<proteinExistence type="predicted"/>
<dbReference type="OrthoDB" id="9787435at2"/>
<dbReference type="EMBL" id="MPOG01000001">
    <property type="protein sequence ID" value="OOH97898.1"/>
    <property type="molecule type" value="Genomic_DNA"/>
</dbReference>
<dbReference type="Gene3D" id="3.90.180.10">
    <property type="entry name" value="Medium-chain alcohol dehydrogenases, catalytic domain"/>
    <property type="match status" value="1"/>
</dbReference>
<dbReference type="Pfam" id="PF08240">
    <property type="entry name" value="ADH_N"/>
    <property type="match status" value="1"/>
</dbReference>
<dbReference type="STRING" id="238.BBD35_02985"/>
<evidence type="ECO:0000313" key="2">
    <source>
        <dbReference type="EMBL" id="OOH97898.1"/>
    </source>
</evidence>
<dbReference type="InterPro" id="IPR013154">
    <property type="entry name" value="ADH-like_N"/>
</dbReference>
<name>A0A1T3IA70_ELIME</name>
<comment type="caution">
    <text evidence="2">The sequence shown here is derived from an EMBL/GenBank/DDBJ whole genome shotgun (WGS) entry which is preliminary data.</text>
</comment>
<gene>
    <name evidence="2" type="ORF">BMF97_01125</name>
</gene>
<dbReference type="InterPro" id="IPR011032">
    <property type="entry name" value="GroES-like_sf"/>
</dbReference>
<evidence type="ECO:0000313" key="3">
    <source>
        <dbReference type="Proteomes" id="UP000188947"/>
    </source>
</evidence>
<dbReference type="eggNOG" id="COG0604">
    <property type="taxonomic scope" value="Bacteria"/>
</dbReference>
<accession>A0A1T3IA70</accession>
<dbReference type="InterPro" id="IPR052585">
    <property type="entry name" value="Lipid_raft_assoc_Zn_ADH"/>
</dbReference>
<protein>
    <submittedName>
        <fullName evidence="2">Alanine dehydrogenase</fullName>
    </submittedName>
</protein>
<dbReference type="InterPro" id="IPR036291">
    <property type="entry name" value="NAD(P)-bd_dom_sf"/>
</dbReference>
<feature type="domain" description="Enoyl reductase (ER)" evidence="1">
    <location>
        <begin position="14"/>
        <end position="329"/>
    </location>
</feature>
<dbReference type="SMART" id="SM00829">
    <property type="entry name" value="PKS_ER"/>
    <property type="match status" value="1"/>
</dbReference>
<evidence type="ECO:0000259" key="1">
    <source>
        <dbReference type="SMART" id="SM00829"/>
    </source>
</evidence>
<dbReference type="GO" id="GO:0016491">
    <property type="term" value="F:oxidoreductase activity"/>
    <property type="evidence" value="ECO:0007669"/>
    <property type="project" value="InterPro"/>
</dbReference>
<dbReference type="InterPro" id="IPR020843">
    <property type="entry name" value="ER"/>
</dbReference>
<dbReference type="PANTHER" id="PTHR43482:SF1">
    <property type="entry name" value="PROTEIN AST1-RELATED"/>
    <property type="match status" value="1"/>
</dbReference>
<dbReference type="SUPFAM" id="SSF51735">
    <property type="entry name" value="NAD(P)-binding Rossmann-fold domains"/>
    <property type="match status" value="1"/>
</dbReference>
<dbReference type="SUPFAM" id="SSF50129">
    <property type="entry name" value="GroES-like"/>
    <property type="match status" value="1"/>
</dbReference>
<dbReference type="RefSeq" id="WP_070904848.1">
    <property type="nucleotide sequence ID" value="NZ_CP016378.1"/>
</dbReference>
<sequence length="333" mass="36955">MKAVRLSISEECNQLIDDYNYAVPEITQPDQILIKIKTVSVNPIDLQMTQGKNELRILKSDILGRELAGTVESTGDNVVLFKKGDEVYLAVGSMGSNGAFAEYVVVSEDIVAHKPAQISFEQAASLPIAYVTAWQTVSRLQQPKESSILIMGASGSVGKALINLLQYFGYNTITATAGNEYSIAELIKQGLRKEHIISYKLPDLEQKVLEINNGMYDVVIDCKGGKMTELGANSLKREGLFIDVTNLRTEEANYILFQKAAVTMNIARYAEPELHFRYGEILNQLSFILNDNPGWHLQETLNLGALSAENLNKGFNMMKENTTQGKKLILDIR</sequence>
<organism evidence="2 3">
    <name type="scientific">Elizabethkingia meningoseptica</name>
    <name type="common">Chryseobacterium meningosepticum</name>
    <dbReference type="NCBI Taxonomy" id="238"/>
    <lineage>
        <taxon>Bacteria</taxon>
        <taxon>Pseudomonadati</taxon>
        <taxon>Bacteroidota</taxon>
        <taxon>Flavobacteriia</taxon>
        <taxon>Flavobacteriales</taxon>
        <taxon>Weeksellaceae</taxon>
        <taxon>Elizabethkingia</taxon>
    </lineage>
</organism>
<dbReference type="CDD" id="cd05289">
    <property type="entry name" value="MDR_like_2"/>
    <property type="match status" value="1"/>
</dbReference>
<dbReference type="Gene3D" id="3.40.50.720">
    <property type="entry name" value="NAD(P)-binding Rossmann-like Domain"/>
    <property type="match status" value="1"/>
</dbReference>
<dbReference type="PANTHER" id="PTHR43482">
    <property type="entry name" value="PROTEIN AST1-RELATED"/>
    <property type="match status" value="1"/>
</dbReference>
<reference evidence="2 3" key="1">
    <citation type="submission" date="2016-11" db="EMBL/GenBank/DDBJ databases">
        <title>Genome sequence and comparative genomic analysis of clinical strain Elizabethkingia meningoseptica 61421 PRCM.</title>
        <authorList>
            <person name="Wang M."/>
            <person name="Hu S."/>
            <person name="Cao L."/>
            <person name="Jiang T."/>
            <person name="Zhou Y."/>
            <person name="Ming D."/>
        </authorList>
    </citation>
    <scope>NUCLEOTIDE SEQUENCE [LARGE SCALE GENOMIC DNA]</scope>
    <source>
        <strain evidence="2 3">61421 PRCM</strain>
    </source>
</reference>